<organism evidence="4 5">
    <name type="scientific">Devosia crocina</name>
    <dbReference type="NCBI Taxonomy" id="429728"/>
    <lineage>
        <taxon>Bacteria</taxon>
        <taxon>Pseudomonadati</taxon>
        <taxon>Pseudomonadota</taxon>
        <taxon>Alphaproteobacteria</taxon>
        <taxon>Hyphomicrobiales</taxon>
        <taxon>Devosiaceae</taxon>
        <taxon>Devosia</taxon>
    </lineage>
</organism>
<evidence type="ECO:0000313" key="4">
    <source>
        <dbReference type="EMBL" id="SFV31285.1"/>
    </source>
</evidence>
<dbReference type="AlphaFoldDB" id="A0A1I7N9E3"/>
<dbReference type="InterPro" id="IPR005335">
    <property type="entry name" value="Terminase_ssu"/>
</dbReference>
<evidence type="ECO:0000313" key="5">
    <source>
        <dbReference type="Proteomes" id="UP000199074"/>
    </source>
</evidence>
<dbReference type="GO" id="GO:0051276">
    <property type="term" value="P:chromosome organization"/>
    <property type="evidence" value="ECO:0007669"/>
    <property type="project" value="InterPro"/>
</dbReference>
<dbReference type="RefSeq" id="WP_092422415.1">
    <property type="nucleotide sequence ID" value="NZ_FPCK01000001.1"/>
</dbReference>
<dbReference type="PANTHER" id="PTHR41328">
    <property type="entry name" value="TERMINASE SMALL SUBUNIT-RELATED"/>
    <property type="match status" value="1"/>
</dbReference>
<dbReference type="Pfam" id="PF03592">
    <property type="entry name" value="Terminase_2"/>
    <property type="match status" value="1"/>
</dbReference>
<dbReference type="Proteomes" id="UP000199074">
    <property type="component" value="Unassembled WGS sequence"/>
</dbReference>
<gene>
    <name evidence="4" type="ORF">SAMN05216456_1291</name>
</gene>
<keyword evidence="5" id="KW-1185">Reference proteome</keyword>
<keyword evidence="2" id="KW-0231">Viral genome packaging</keyword>
<proteinExistence type="predicted"/>
<protein>
    <submittedName>
        <fullName evidence="4">Phage terminase small subunit</fullName>
    </submittedName>
</protein>
<dbReference type="Gene3D" id="1.10.10.1400">
    <property type="entry name" value="Terminase, small subunit, N-terminal DNA-binding domain, HTH motif"/>
    <property type="match status" value="1"/>
</dbReference>
<dbReference type="InterPro" id="IPR038713">
    <property type="entry name" value="Terminase_Gp1_N_sf"/>
</dbReference>
<dbReference type="OrthoDB" id="8227562at2"/>
<accession>A0A1I7N9E3</accession>
<dbReference type="PANTHER" id="PTHR41328:SF2">
    <property type="entry name" value="TERMINASE SMALL SUBUNIT"/>
    <property type="match status" value="1"/>
</dbReference>
<dbReference type="STRING" id="429728.SAMN05216456_1291"/>
<feature type="compositionally biased region" description="Basic and acidic residues" evidence="3">
    <location>
        <begin position="15"/>
        <end position="34"/>
    </location>
</feature>
<evidence type="ECO:0000256" key="3">
    <source>
        <dbReference type="SAM" id="MobiDB-lite"/>
    </source>
</evidence>
<evidence type="ECO:0000256" key="1">
    <source>
        <dbReference type="ARBA" id="ARBA00022612"/>
    </source>
</evidence>
<dbReference type="EMBL" id="FPCK01000001">
    <property type="protein sequence ID" value="SFV31285.1"/>
    <property type="molecule type" value="Genomic_DNA"/>
</dbReference>
<keyword evidence="1" id="KW-1188">Viral release from host cell</keyword>
<evidence type="ECO:0000256" key="2">
    <source>
        <dbReference type="ARBA" id="ARBA00023219"/>
    </source>
</evidence>
<feature type="compositionally biased region" description="Acidic residues" evidence="3">
    <location>
        <begin position="35"/>
        <end position="47"/>
    </location>
</feature>
<sequence length="270" mass="29653">MAKARGKSPKATEPTGKDARQRARARSVADKYIDDDGATPAADEGDSFDNPSKSGGTKHKRLTEREARFCEEYLVDLNGAAAARRAGYSENTAREIAYENLTKPHIRLRIRQLKRDRAVRLQFDRDRVLERLSDELDADLADLFDEAGNLLPVDEWPMAFRTGLVAGIEVEELFEGRGEDREHIGRVRKIKLADRGKRLELVGKHVDVMAFKERTEVEAVGQFAQLLGALAGTTLGPTQTPPTSALPAEAAATIAAASNPDLSDDGEDDE</sequence>
<name>A0A1I7N9E3_9HYPH</name>
<reference evidence="4 5" key="1">
    <citation type="submission" date="2016-10" db="EMBL/GenBank/DDBJ databases">
        <authorList>
            <person name="de Groot N.N."/>
        </authorList>
    </citation>
    <scope>NUCLEOTIDE SEQUENCE [LARGE SCALE GENOMIC DNA]</scope>
    <source>
        <strain evidence="4 5">IPL20</strain>
    </source>
</reference>
<feature type="region of interest" description="Disordered" evidence="3">
    <location>
        <begin position="1"/>
        <end position="60"/>
    </location>
</feature>
<dbReference type="InterPro" id="IPR052404">
    <property type="entry name" value="SPP1-like_terminase"/>
</dbReference>